<dbReference type="AlphaFoldDB" id="A0AAW2VXQ6"/>
<dbReference type="EMBL" id="JACGWN010000009">
    <property type="protein sequence ID" value="KAL0433186.1"/>
    <property type="molecule type" value="Genomic_DNA"/>
</dbReference>
<proteinExistence type="predicted"/>
<dbReference type="Pfam" id="PF13966">
    <property type="entry name" value="zf-RVT"/>
    <property type="match status" value="1"/>
</dbReference>
<organism evidence="2">
    <name type="scientific">Sesamum latifolium</name>
    <dbReference type="NCBI Taxonomy" id="2727402"/>
    <lineage>
        <taxon>Eukaryota</taxon>
        <taxon>Viridiplantae</taxon>
        <taxon>Streptophyta</taxon>
        <taxon>Embryophyta</taxon>
        <taxon>Tracheophyta</taxon>
        <taxon>Spermatophyta</taxon>
        <taxon>Magnoliopsida</taxon>
        <taxon>eudicotyledons</taxon>
        <taxon>Gunneridae</taxon>
        <taxon>Pentapetalae</taxon>
        <taxon>asterids</taxon>
        <taxon>lamiids</taxon>
        <taxon>Lamiales</taxon>
        <taxon>Pedaliaceae</taxon>
        <taxon>Sesamum</taxon>
    </lineage>
</organism>
<name>A0AAW2VXQ6_9LAMI</name>
<accession>A0AAW2VXQ6</accession>
<reference evidence="2" key="1">
    <citation type="submission" date="2020-06" db="EMBL/GenBank/DDBJ databases">
        <authorList>
            <person name="Li T."/>
            <person name="Hu X."/>
            <person name="Zhang T."/>
            <person name="Song X."/>
            <person name="Zhang H."/>
            <person name="Dai N."/>
            <person name="Sheng W."/>
            <person name="Hou X."/>
            <person name="Wei L."/>
        </authorList>
    </citation>
    <scope>NUCLEOTIDE SEQUENCE</scope>
    <source>
        <strain evidence="2">KEN1</strain>
        <tissue evidence="2">Leaf</tissue>
    </source>
</reference>
<evidence type="ECO:0000313" key="2">
    <source>
        <dbReference type="EMBL" id="KAL0433186.1"/>
    </source>
</evidence>
<dbReference type="InterPro" id="IPR026960">
    <property type="entry name" value="RVT-Znf"/>
</dbReference>
<comment type="caution">
    <text evidence="2">The sequence shown here is derived from an EMBL/GenBank/DDBJ whole genome shotgun (WGS) entry which is preliminary data.</text>
</comment>
<evidence type="ECO:0000259" key="1">
    <source>
        <dbReference type="Pfam" id="PF13966"/>
    </source>
</evidence>
<sequence>MIDFLWHNKDSRKTHWISWDKLCANKNRGGLSLRKMVAFNKAILAKQLWHVLQTVVAARSSFTWRSILATYELSFAESRWHIRIGRSVLKWGDRWIPRPLIFQVMSPPNTLRTDAMIAELLDENGNWNEALIEDVFRSDDVEAILGISISAGGQDQFRWHYEKIGRYFVRSAYRLLSQGTLIPAQSASVGSTFYIPDNWPFIWKTKVSLNIRMFVWRACRDSWPTSANFAWRGVKVIGACLWCGLEDEDLLHSLLQCHFARLVSGLSHLPWSHDAPSAMREKGHRMASSPQ</sequence>
<gene>
    <name evidence="2" type="ORF">Slati_2652900</name>
</gene>
<feature type="domain" description="Reverse transcriptase zinc-binding" evidence="1">
    <location>
        <begin position="167"/>
        <end position="261"/>
    </location>
</feature>
<dbReference type="PANTHER" id="PTHR33116:SF86">
    <property type="entry name" value="REVERSE TRANSCRIPTASE DOMAIN-CONTAINING PROTEIN"/>
    <property type="match status" value="1"/>
</dbReference>
<protein>
    <recommendedName>
        <fullName evidence="1">Reverse transcriptase zinc-binding domain-containing protein</fullName>
    </recommendedName>
</protein>
<dbReference type="PANTHER" id="PTHR33116">
    <property type="entry name" value="REVERSE TRANSCRIPTASE ZINC-BINDING DOMAIN-CONTAINING PROTEIN-RELATED-RELATED"/>
    <property type="match status" value="1"/>
</dbReference>
<reference evidence="2" key="2">
    <citation type="journal article" date="2024" name="Plant">
        <title>Genomic evolution and insights into agronomic trait innovations of Sesamum species.</title>
        <authorList>
            <person name="Miao H."/>
            <person name="Wang L."/>
            <person name="Qu L."/>
            <person name="Liu H."/>
            <person name="Sun Y."/>
            <person name="Le M."/>
            <person name="Wang Q."/>
            <person name="Wei S."/>
            <person name="Zheng Y."/>
            <person name="Lin W."/>
            <person name="Duan Y."/>
            <person name="Cao H."/>
            <person name="Xiong S."/>
            <person name="Wang X."/>
            <person name="Wei L."/>
            <person name="Li C."/>
            <person name="Ma Q."/>
            <person name="Ju M."/>
            <person name="Zhao R."/>
            <person name="Li G."/>
            <person name="Mu C."/>
            <person name="Tian Q."/>
            <person name="Mei H."/>
            <person name="Zhang T."/>
            <person name="Gao T."/>
            <person name="Zhang H."/>
        </authorList>
    </citation>
    <scope>NUCLEOTIDE SEQUENCE</scope>
    <source>
        <strain evidence="2">KEN1</strain>
    </source>
</reference>